<name>F2EL39_HORVV</name>
<feature type="compositionally biased region" description="Basic residues" evidence="1">
    <location>
        <begin position="87"/>
        <end position="96"/>
    </location>
</feature>
<sequence length="186" mass="19486">MVGTAPTLPLSRTRLLGQPPPRAAAGAACASGIGAGAGDRIQPAKEEHTTLGEALRRSGSSSSSSSSPSLSPSVPRESPSTTTPPFLRRRRRRRSLTHTPVPVPAPSPVPIPAAPDQQGAGAGTTKQALDQQDHGCSGGRLPAAVHYGWIFAPLSVGPMKRNTKLQRQQPQRNQYGGVVFLYVQCD</sequence>
<dbReference type="AlphaFoldDB" id="F2EL39"/>
<protein>
    <submittedName>
        <fullName evidence="2">Predicted protein</fullName>
    </submittedName>
</protein>
<reference evidence="2" key="1">
    <citation type="journal article" date="2011" name="Plant Physiol.">
        <title>Comprehensive sequence analysis of 24,783 barley full-length cDNAs derived from 12 clone libraries.</title>
        <authorList>
            <person name="Matsumoto T."/>
            <person name="Tanaka T."/>
            <person name="Sakai H."/>
            <person name="Amano N."/>
            <person name="Kanamori H."/>
            <person name="Kurita K."/>
            <person name="Kikuta A."/>
            <person name="Kamiya K."/>
            <person name="Yamamoto M."/>
            <person name="Ikawa H."/>
            <person name="Fujii N."/>
            <person name="Hori K."/>
            <person name="Itoh T."/>
            <person name="Sato K."/>
        </authorList>
    </citation>
    <scope>NUCLEOTIDE SEQUENCE</scope>
    <source>
        <tissue evidence="2">Seed</tissue>
    </source>
</reference>
<feature type="compositionally biased region" description="Basic and acidic residues" evidence="1">
    <location>
        <begin position="42"/>
        <end position="56"/>
    </location>
</feature>
<dbReference type="EMBL" id="AK376867">
    <property type="protein sequence ID" value="BAK08061.1"/>
    <property type="molecule type" value="mRNA"/>
</dbReference>
<feature type="compositionally biased region" description="Low complexity" evidence="1">
    <location>
        <begin position="23"/>
        <end position="32"/>
    </location>
</feature>
<organism evidence="2">
    <name type="scientific">Hordeum vulgare subsp. vulgare</name>
    <name type="common">Domesticated barley</name>
    <dbReference type="NCBI Taxonomy" id="112509"/>
    <lineage>
        <taxon>Eukaryota</taxon>
        <taxon>Viridiplantae</taxon>
        <taxon>Streptophyta</taxon>
        <taxon>Embryophyta</taxon>
        <taxon>Tracheophyta</taxon>
        <taxon>Spermatophyta</taxon>
        <taxon>Magnoliopsida</taxon>
        <taxon>Liliopsida</taxon>
        <taxon>Poales</taxon>
        <taxon>Poaceae</taxon>
        <taxon>BOP clade</taxon>
        <taxon>Pooideae</taxon>
        <taxon>Triticodae</taxon>
        <taxon>Triticeae</taxon>
        <taxon>Hordeinae</taxon>
        <taxon>Hordeum</taxon>
    </lineage>
</organism>
<evidence type="ECO:0000256" key="1">
    <source>
        <dbReference type="SAM" id="MobiDB-lite"/>
    </source>
</evidence>
<feature type="compositionally biased region" description="Low complexity" evidence="1">
    <location>
        <begin position="58"/>
        <end position="80"/>
    </location>
</feature>
<evidence type="ECO:0000313" key="2">
    <source>
        <dbReference type="EMBL" id="BAK08061.1"/>
    </source>
</evidence>
<feature type="compositionally biased region" description="Pro residues" evidence="1">
    <location>
        <begin position="101"/>
        <end position="113"/>
    </location>
</feature>
<feature type="region of interest" description="Disordered" evidence="1">
    <location>
        <begin position="1"/>
        <end position="137"/>
    </location>
</feature>
<proteinExistence type="evidence at transcript level"/>
<accession>F2EL39</accession>